<dbReference type="InterPro" id="IPR029062">
    <property type="entry name" value="Class_I_gatase-like"/>
</dbReference>
<accession>A0A1H0XHX2</accession>
<keyword evidence="1" id="KW-0732">Signal</keyword>
<dbReference type="PANTHER" id="PTHR43130">
    <property type="entry name" value="ARAC-FAMILY TRANSCRIPTIONAL REGULATOR"/>
    <property type="match status" value="1"/>
</dbReference>
<organism evidence="3 4">
    <name type="scientific">Ectopseudomonas guguanensis</name>
    <dbReference type="NCBI Taxonomy" id="1198456"/>
    <lineage>
        <taxon>Bacteria</taxon>
        <taxon>Pseudomonadati</taxon>
        <taxon>Pseudomonadota</taxon>
        <taxon>Gammaproteobacteria</taxon>
        <taxon>Pseudomonadales</taxon>
        <taxon>Pseudomonadaceae</taxon>
        <taxon>Ectopseudomonas</taxon>
    </lineage>
</organism>
<dbReference type="Proteomes" id="UP000199460">
    <property type="component" value="Unassembled WGS sequence"/>
</dbReference>
<proteinExistence type="predicted"/>
<evidence type="ECO:0000313" key="3">
    <source>
        <dbReference type="EMBL" id="SDQ02487.1"/>
    </source>
</evidence>
<evidence type="ECO:0000259" key="2">
    <source>
        <dbReference type="Pfam" id="PF01965"/>
    </source>
</evidence>
<evidence type="ECO:0000256" key="1">
    <source>
        <dbReference type="SAM" id="SignalP"/>
    </source>
</evidence>
<dbReference type="RefSeq" id="WP_090435391.1">
    <property type="nucleotide sequence ID" value="NZ_FNJJ01000022.1"/>
</dbReference>
<sequence length="365" mass="39336">MCRNWLIAGLLGVLQVTGCVHAADERLPGYQPRFGRERPVVVVVAQNRMTELTDFVVPLGVLRRAGVARVVAVAGDPGAVQLMPALSVRADASIAEFQRDFPQGADYLIVPAVHDSQEPRLLEFIRQQAALGASVIGICDGVLALAHAGLLRGRRATGHWYSREQRLSDFPGTLWQENRRYVVDGQLMTTAGVSAALPASLALVEAIAGTAKARELGQELGVDDWSTRHDSEAFVLGRQGYLTAAGNYLTRWRHETFAVTLLPGIDEVSLALRVDAWARTFRTQVLGVATQPVFSASGLEFIPQRTESGGLPPLPGGAVNAAQTFDEALAAIASRYGVATANLVAAQLEYRQNATARQHVEMLKP</sequence>
<evidence type="ECO:0000313" key="4">
    <source>
        <dbReference type="Proteomes" id="UP000199460"/>
    </source>
</evidence>
<dbReference type="PANTHER" id="PTHR43130:SF3">
    <property type="entry name" value="HTH-TYPE TRANSCRIPTIONAL REGULATOR RV1931C"/>
    <property type="match status" value="1"/>
</dbReference>
<protein>
    <submittedName>
        <fullName evidence="3">Transcriptional regulator GlxA family, contains an amidase domain and an AraC-type DNA-binding HTH domain</fullName>
    </submittedName>
</protein>
<dbReference type="GO" id="GO:0003677">
    <property type="term" value="F:DNA binding"/>
    <property type="evidence" value="ECO:0007669"/>
    <property type="project" value="UniProtKB-KW"/>
</dbReference>
<dbReference type="InterPro" id="IPR002818">
    <property type="entry name" value="DJ-1/PfpI"/>
</dbReference>
<dbReference type="InterPro" id="IPR052158">
    <property type="entry name" value="INH-QAR"/>
</dbReference>
<keyword evidence="4" id="KW-1185">Reference proteome</keyword>
<reference evidence="4" key="1">
    <citation type="submission" date="2016-10" db="EMBL/GenBank/DDBJ databases">
        <authorList>
            <person name="Varghese N."/>
            <person name="Submissions S."/>
        </authorList>
    </citation>
    <scope>NUCLEOTIDE SEQUENCE [LARGE SCALE GENOMIC DNA]</scope>
    <source>
        <strain evidence="4">JCM 18416</strain>
    </source>
</reference>
<feature type="domain" description="DJ-1/PfpI" evidence="2">
    <location>
        <begin position="41"/>
        <end position="205"/>
    </location>
</feature>
<name>A0A1H0XHX2_9GAMM</name>
<feature type="chain" id="PRO_5011667569" evidence="1">
    <location>
        <begin position="23"/>
        <end position="365"/>
    </location>
</feature>
<dbReference type="Pfam" id="PF01965">
    <property type="entry name" value="DJ-1_PfpI"/>
    <property type="match status" value="1"/>
</dbReference>
<feature type="signal peptide" evidence="1">
    <location>
        <begin position="1"/>
        <end position="22"/>
    </location>
</feature>
<dbReference type="AlphaFoldDB" id="A0A1H0XHX2"/>
<dbReference type="GeneID" id="300934305"/>
<gene>
    <name evidence="3" type="ORF">SAMN05216213_12239</name>
</gene>
<keyword evidence="3" id="KW-0238">DNA-binding</keyword>
<dbReference type="OrthoDB" id="6382410at2"/>
<dbReference type="EMBL" id="FNJJ01000022">
    <property type="protein sequence ID" value="SDQ02487.1"/>
    <property type="molecule type" value="Genomic_DNA"/>
</dbReference>
<dbReference type="Gene3D" id="3.40.50.880">
    <property type="match status" value="1"/>
</dbReference>
<dbReference type="SUPFAM" id="SSF52317">
    <property type="entry name" value="Class I glutamine amidotransferase-like"/>
    <property type="match status" value="1"/>
</dbReference>